<evidence type="ECO:0000313" key="11">
    <source>
        <dbReference type="Proteomes" id="UP000628079"/>
    </source>
</evidence>
<name>A0A8H9KTI1_9MICO</name>
<proteinExistence type="inferred from homology"/>
<accession>A0A8H9KTI1</accession>
<feature type="binding site" evidence="7">
    <location>
        <begin position="144"/>
        <end position="145"/>
    </location>
    <ligand>
        <name>FMN</name>
        <dbReference type="ChEBI" id="CHEBI:58210"/>
    </ligand>
</feature>
<evidence type="ECO:0000256" key="6">
    <source>
        <dbReference type="PIRSR" id="PIRSR000190-1"/>
    </source>
</evidence>
<feature type="binding site" evidence="6">
    <location>
        <position position="131"/>
    </location>
    <ligand>
        <name>substrate</name>
    </ligand>
</feature>
<feature type="binding site" evidence="6">
    <location>
        <position position="135"/>
    </location>
    <ligand>
        <name>substrate</name>
    </ligand>
</feature>
<reference evidence="10" key="2">
    <citation type="submission" date="2020-09" db="EMBL/GenBank/DDBJ databases">
        <authorList>
            <person name="Sun Q."/>
            <person name="Zhou Y."/>
        </authorList>
    </citation>
    <scope>NUCLEOTIDE SEQUENCE</scope>
    <source>
        <strain evidence="10">CGMCC 1.10749</strain>
    </source>
</reference>
<dbReference type="GO" id="GO:0010181">
    <property type="term" value="F:FMN binding"/>
    <property type="evidence" value="ECO:0007669"/>
    <property type="project" value="UniProtKB-UniRule"/>
</dbReference>
<dbReference type="PIRSF" id="PIRSF000190">
    <property type="entry name" value="Pyd_amn-ph_oxd"/>
    <property type="match status" value="1"/>
</dbReference>
<feature type="binding site" evidence="7">
    <location>
        <position position="87"/>
    </location>
    <ligand>
        <name>FMN</name>
        <dbReference type="ChEBI" id="CHEBI:58210"/>
    </ligand>
</feature>
<keyword evidence="2" id="KW-0285">Flavoprotein</keyword>
<dbReference type="GO" id="GO:0008615">
    <property type="term" value="P:pyridoxine biosynthetic process"/>
    <property type="evidence" value="ECO:0007669"/>
    <property type="project" value="UniProtKB-UniRule"/>
</dbReference>
<keyword evidence="3 7" id="KW-0288">FMN</keyword>
<dbReference type="AlphaFoldDB" id="A0A8H9KTI1"/>
<dbReference type="PANTHER" id="PTHR10851">
    <property type="entry name" value="PYRIDOXINE-5-PHOSPHATE OXIDASE"/>
    <property type="match status" value="1"/>
</dbReference>
<feature type="binding site" evidence="6">
    <location>
        <begin position="7"/>
        <end position="10"/>
    </location>
    <ligand>
        <name>substrate</name>
    </ligand>
</feature>
<dbReference type="EMBL" id="BMEA01000004">
    <property type="protein sequence ID" value="GGB88602.1"/>
    <property type="molecule type" value="Genomic_DNA"/>
</dbReference>
<comment type="similarity">
    <text evidence="1">Belongs to the pyridoxamine 5'-phosphate oxidase family.</text>
</comment>
<feature type="binding site" evidence="6">
    <location>
        <begin position="199"/>
        <end position="201"/>
    </location>
    <ligand>
        <name>substrate</name>
    </ligand>
</feature>
<dbReference type="RefSeq" id="WP_035947913.1">
    <property type="nucleotide sequence ID" value="NZ_BMEA01000004.1"/>
</dbReference>
<comment type="caution">
    <text evidence="10">The sequence shown here is derived from an EMBL/GenBank/DDBJ whole genome shotgun (WGS) entry which is preliminary data.</text>
</comment>
<dbReference type="GO" id="GO:0004733">
    <property type="term" value="F:pyridoxamine phosphate oxidase activity"/>
    <property type="evidence" value="ECO:0007669"/>
    <property type="project" value="UniProtKB-UniRule"/>
</dbReference>
<feature type="binding site" evidence="6">
    <location>
        <position position="127"/>
    </location>
    <ligand>
        <name>substrate</name>
    </ligand>
</feature>
<dbReference type="InterPro" id="IPR019576">
    <property type="entry name" value="Pyridoxamine_oxidase_dimer_C"/>
</dbReference>
<dbReference type="NCBIfam" id="NF004231">
    <property type="entry name" value="PRK05679.1"/>
    <property type="match status" value="1"/>
</dbReference>
<dbReference type="InterPro" id="IPR019740">
    <property type="entry name" value="Pyridox_Oxase_CS"/>
</dbReference>
<evidence type="ECO:0000259" key="8">
    <source>
        <dbReference type="Pfam" id="PF01243"/>
    </source>
</evidence>
<dbReference type="NCBIfam" id="TIGR00558">
    <property type="entry name" value="pdxH"/>
    <property type="match status" value="1"/>
</dbReference>
<organism evidence="10 11">
    <name type="scientific">Knoellia flava</name>
    <dbReference type="NCBI Taxonomy" id="913969"/>
    <lineage>
        <taxon>Bacteria</taxon>
        <taxon>Bacillati</taxon>
        <taxon>Actinomycetota</taxon>
        <taxon>Actinomycetes</taxon>
        <taxon>Micrococcales</taxon>
        <taxon>Intrasporangiaceae</taxon>
        <taxon>Knoellia</taxon>
    </lineage>
</organism>
<evidence type="ECO:0000256" key="7">
    <source>
        <dbReference type="PIRSR" id="PIRSR000190-2"/>
    </source>
</evidence>
<comment type="cofactor">
    <cofactor evidence="7">
        <name>FMN</name>
        <dbReference type="ChEBI" id="CHEBI:58210"/>
    </cofactor>
    <text evidence="7">Binds 1 FMN per subunit.</text>
</comment>
<dbReference type="EC" id="1.4.3.5" evidence="5"/>
<evidence type="ECO:0000256" key="5">
    <source>
        <dbReference type="NCBIfam" id="TIGR00558"/>
    </source>
</evidence>
<feature type="binding site" evidence="7">
    <location>
        <position position="193"/>
    </location>
    <ligand>
        <name>FMN</name>
        <dbReference type="ChEBI" id="CHEBI:58210"/>
    </ligand>
</feature>
<feature type="domain" description="Pyridoxine 5'-phosphate oxidase dimerisation C-terminal" evidence="9">
    <location>
        <begin position="180"/>
        <end position="227"/>
    </location>
</feature>
<dbReference type="InterPro" id="IPR011576">
    <property type="entry name" value="Pyridox_Oxase_N"/>
</dbReference>
<dbReference type="InterPro" id="IPR000659">
    <property type="entry name" value="Pyridox_Oxase"/>
</dbReference>
<dbReference type="InterPro" id="IPR012349">
    <property type="entry name" value="Split_barrel_FMN-bd"/>
</dbReference>
<feature type="domain" description="Pyridoxamine 5'-phosphate oxidase N-terminal" evidence="8">
    <location>
        <begin position="42"/>
        <end position="157"/>
    </location>
</feature>
<dbReference type="PANTHER" id="PTHR10851:SF0">
    <property type="entry name" value="PYRIDOXINE-5'-PHOSPHATE OXIDASE"/>
    <property type="match status" value="1"/>
</dbReference>
<evidence type="ECO:0000256" key="4">
    <source>
        <dbReference type="ARBA" id="ARBA00023002"/>
    </source>
</evidence>
<evidence type="ECO:0000313" key="10">
    <source>
        <dbReference type="EMBL" id="GGB88602.1"/>
    </source>
</evidence>
<feature type="binding site" evidence="7">
    <location>
        <position position="203"/>
    </location>
    <ligand>
        <name>FMN</name>
        <dbReference type="ChEBI" id="CHEBI:58210"/>
    </ligand>
</feature>
<evidence type="ECO:0000256" key="2">
    <source>
        <dbReference type="ARBA" id="ARBA00022630"/>
    </source>
</evidence>
<sequence>MSNDVTRIDYTGTGLSEEEIAPTPWQQARIWVDEAVERSRAQADVPEPHALSVATVDADGLPNVRTVLMRYFDERGPGFLTNTSSTKGVELAATSAIAASLTWPSMFRAIRFRGYAVLLDRAEVADYFASRPWASRISAWASRQSQPVASRAELEEAYEAYAVRWPDRGNADDVPLPDFWGGYRILCDEVEFWGGRTNRLHDRLVFTRTGDGDLDTADAWSLSRRQP</sequence>
<dbReference type="PROSITE" id="PS01064">
    <property type="entry name" value="PYRIDOX_OXIDASE"/>
    <property type="match status" value="1"/>
</dbReference>
<evidence type="ECO:0000259" key="9">
    <source>
        <dbReference type="Pfam" id="PF10590"/>
    </source>
</evidence>
<dbReference type="SUPFAM" id="SSF50475">
    <property type="entry name" value="FMN-binding split barrel"/>
    <property type="match status" value="1"/>
</dbReference>
<dbReference type="Pfam" id="PF10590">
    <property type="entry name" value="PNP_phzG_C"/>
    <property type="match status" value="1"/>
</dbReference>
<dbReference type="Gene3D" id="2.30.110.10">
    <property type="entry name" value="Electron Transport, Fmn-binding Protein, Chain A"/>
    <property type="match status" value="1"/>
</dbReference>
<evidence type="ECO:0000256" key="3">
    <source>
        <dbReference type="ARBA" id="ARBA00022643"/>
    </source>
</evidence>
<dbReference type="Proteomes" id="UP000628079">
    <property type="component" value="Unassembled WGS sequence"/>
</dbReference>
<protein>
    <recommendedName>
        <fullName evidence="5">Pyridoxamine 5'-phosphate oxidase</fullName>
        <ecNumber evidence="5">1.4.3.5</ecNumber>
    </recommendedName>
</protein>
<dbReference type="Pfam" id="PF01243">
    <property type="entry name" value="PNPOx_N"/>
    <property type="match status" value="1"/>
</dbReference>
<gene>
    <name evidence="10" type="primary">pdxH</name>
    <name evidence="10" type="ORF">GCM10011314_30500</name>
</gene>
<reference evidence="10" key="1">
    <citation type="journal article" date="2014" name="Int. J. Syst. Evol. Microbiol.">
        <title>Complete genome sequence of Corynebacterium casei LMG S-19264T (=DSM 44701T), isolated from a smear-ripened cheese.</title>
        <authorList>
            <consortium name="US DOE Joint Genome Institute (JGI-PGF)"/>
            <person name="Walter F."/>
            <person name="Albersmeier A."/>
            <person name="Kalinowski J."/>
            <person name="Ruckert C."/>
        </authorList>
    </citation>
    <scope>NUCLEOTIDE SEQUENCE</scope>
    <source>
        <strain evidence="10">CGMCC 1.10749</strain>
    </source>
</reference>
<keyword evidence="4" id="KW-0560">Oxidoreductase</keyword>
<feature type="binding site" evidence="6">
    <location>
        <position position="70"/>
    </location>
    <ligand>
        <name>substrate</name>
    </ligand>
</feature>
<evidence type="ECO:0000256" key="1">
    <source>
        <dbReference type="ARBA" id="ARBA00007301"/>
    </source>
</evidence>